<dbReference type="PANTHER" id="PTHR10492">
    <property type="match status" value="1"/>
</dbReference>
<reference evidence="2 3" key="1">
    <citation type="journal article" date="2019" name="Sci. Rep.">
        <title>Orb-weaving spider Araneus ventricosus genome elucidates the spidroin gene catalogue.</title>
        <authorList>
            <person name="Kono N."/>
            <person name="Nakamura H."/>
            <person name="Ohtoshi R."/>
            <person name="Moran D.A.P."/>
            <person name="Shinohara A."/>
            <person name="Yoshida Y."/>
            <person name="Fujiwara M."/>
            <person name="Mori M."/>
            <person name="Tomita M."/>
            <person name="Arakawa K."/>
        </authorList>
    </citation>
    <scope>NUCLEOTIDE SEQUENCE [LARGE SCALE GENOMIC DNA]</scope>
</reference>
<evidence type="ECO:0000313" key="3">
    <source>
        <dbReference type="Proteomes" id="UP000499080"/>
    </source>
</evidence>
<feature type="domain" description="DNA helicase Pif1-like 2B" evidence="1">
    <location>
        <begin position="114"/>
        <end position="137"/>
    </location>
</feature>
<organism evidence="2 3">
    <name type="scientific">Araneus ventricosus</name>
    <name type="common">Orbweaver spider</name>
    <name type="synonym">Epeira ventricosa</name>
    <dbReference type="NCBI Taxonomy" id="182803"/>
    <lineage>
        <taxon>Eukaryota</taxon>
        <taxon>Metazoa</taxon>
        <taxon>Ecdysozoa</taxon>
        <taxon>Arthropoda</taxon>
        <taxon>Chelicerata</taxon>
        <taxon>Arachnida</taxon>
        <taxon>Araneae</taxon>
        <taxon>Araneomorphae</taxon>
        <taxon>Entelegynae</taxon>
        <taxon>Araneoidea</taxon>
        <taxon>Araneidae</taxon>
        <taxon>Araneus</taxon>
    </lineage>
</organism>
<protein>
    <recommendedName>
        <fullName evidence="1">DNA helicase Pif1-like 2B domain-containing protein</fullName>
    </recommendedName>
</protein>
<keyword evidence="3" id="KW-1185">Reference proteome</keyword>
<dbReference type="Proteomes" id="UP000499080">
    <property type="component" value="Unassembled WGS sequence"/>
</dbReference>
<evidence type="ECO:0000313" key="2">
    <source>
        <dbReference type="EMBL" id="GBL92508.1"/>
    </source>
</evidence>
<comment type="caution">
    <text evidence="2">The sequence shown here is derived from an EMBL/GenBank/DDBJ whole genome shotgun (WGS) entry which is preliminary data.</text>
</comment>
<dbReference type="AlphaFoldDB" id="A0A4Y2BKD0"/>
<gene>
    <name evidence="2" type="ORF">AVEN_174766_1</name>
</gene>
<evidence type="ECO:0000259" key="1">
    <source>
        <dbReference type="Pfam" id="PF21530"/>
    </source>
</evidence>
<name>A0A4Y2BKD0_ARAVE</name>
<dbReference type="OrthoDB" id="272985at2759"/>
<dbReference type="InterPro" id="IPR049163">
    <property type="entry name" value="Pif1-like_2B_dom"/>
</dbReference>
<dbReference type="PANTHER" id="PTHR10492:SF57">
    <property type="entry name" value="ATP-DEPENDENT DNA HELICASE"/>
    <property type="match status" value="1"/>
</dbReference>
<dbReference type="Pfam" id="PF21530">
    <property type="entry name" value="Pif1_2B_dom"/>
    <property type="match status" value="1"/>
</dbReference>
<accession>A0A4Y2BKD0</accession>
<sequence>MRDGVENAQLFSNRLLEIGEGRLSVQSSDKIKFPPEFCNLVSSIEDLIDEVYFNISQNFADLSWSCERTILAPINEDLLEINTRILTMIPGAVTEYRSFDTVVDADKAVNFPPEFLNSLDPSGLPPHRLTLKTGCPI</sequence>
<proteinExistence type="predicted"/>
<dbReference type="EMBL" id="BGPR01000086">
    <property type="protein sequence ID" value="GBL92508.1"/>
    <property type="molecule type" value="Genomic_DNA"/>
</dbReference>